<evidence type="ECO:0000313" key="4">
    <source>
        <dbReference type="EMBL" id="MCQ4165675.1"/>
    </source>
</evidence>
<dbReference type="InterPro" id="IPR001296">
    <property type="entry name" value="Glyco_trans_1"/>
</dbReference>
<protein>
    <submittedName>
        <fullName evidence="4">Glycosyltransferase family 4 protein</fullName>
    </submittedName>
</protein>
<accession>A0ABT1QTR6</accession>
<dbReference type="PANTHER" id="PTHR12526">
    <property type="entry name" value="GLYCOSYLTRANSFERASE"/>
    <property type="match status" value="1"/>
</dbReference>
<evidence type="ECO:0000259" key="3">
    <source>
        <dbReference type="Pfam" id="PF00534"/>
    </source>
</evidence>
<organism evidence="4 5">
    <name type="scientific">Tahibacter harae</name>
    <dbReference type="NCBI Taxonomy" id="2963937"/>
    <lineage>
        <taxon>Bacteria</taxon>
        <taxon>Pseudomonadati</taxon>
        <taxon>Pseudomonadota</taxon>
        <taxon>Gammaproteobacteria</taxon>
        <taxon>Lysobacterales</taxon>
        <taxon>Rhodanobacteraceae</taxon>
        <taxon>Tahibacter</taxon>
    </lineage>
</organism>
<reference evidence="4" key="1">
    <citation type="submission" date="2022-07" db="EMBL/GenBank/DDBJ databases">
        <title>Tahibacter sp., a new gammaproteobacterium isolated from the silt sample collected at pig farm.</title>
        <authorList>
            <person name="Chen H."/>
        </authorList>
    </citation>
    <scope>NUCLEOTIDE SEQUENCE</scope>
    <source>
        <strain evidence="4">P2K</strain>
    </source>
</reference>
<dbReference type="Gene3D" id="3.40.50.2000">
    <property type="entry name" value="Glycogen Phosphorylase B"/>
    <property type="match status" value="2"/>
</dbReference>
<gene>
    <name evidence="4" type="ORF">NM961_13225</name>
</gene>
<proteinExistence type="predicted"/>
<feature type="domain" description="Glycosyl transferase family 1" evidence="3">
    <location>
        <begin position="223"/>
        <end position="371"/>
    </location>
</feature>
<dbReference type="EMBL" id="JANFQO010000011">
    <property type="protein sequence ID" value="MCQ4165675.1"/>
    <property type="molecule type" value="Genomic_DNA"/>
</dbReference>
<dbReference type="RefSeq" id="WP_255914865.1">
    <property type="nucleotide sequence ID" value="NZ_JANFQO010000011.1"/>
</dbReference>
<evidence type="ECO:0000313" key="5">
    <source>
        <dbReference type="Proteomes" id="UP001165498"/>
    </source>
</evidence>
<sequence>MKRIAIVVQRCHRDVAGGSEALAWHYAQLLRARCDVEILTSCALDYRSWDNALPAGSEEHDGITIRRFPSAWPRGSWFGELHRRLLQAHAVHVEQRGEAEIPWRAPLAEQFVRAQGPWCPGLLDHLHARHAGYDAVLFCTYLYPTTYFAMECVPAHKRVLIPTLHDEPPAYLAIYARAAQRAARIVWLTEAERRLGRRLWGTEAGAVVGMAVPVHPAAAVERELPYLLYCGRIDESKGCRELIAAFRELRARRRGAVELVLTGADHLGLRPGDGVHFLGFVDEAQKRRLMAGARAFVMPSRWESFSIVTLEALAQGTPVVVNGDCEVLADHVAQSRAGWSYRGSEELQGCLAQALDLAAEQRAVMGANARNYVAEQFEHEAVAHRLYAAIGTAGATQPPL</sequence>
<dbReference type="SUPFAM" id="SSF53756">
    <property type="entry name" value="UDP-Glycosyltransferase/glycogen phosphorylase"/>
    <property type="match status" value="1"/>
</dbReference>
<keyword evidence="1" id="KW-0328">Glycosyltransferase</keyword>
<comment type="caution">
    <text evidence="4">The sequence shown here is derived from an EMBL/GenBank/DDBJ whole genome shotgun (WGS) entry which is preliminary data.</text>
</comment>
<dbReference type="Proteomes" id="UP001165498">
    <property type="component" value="Unassembled WGS sequence"/>
</dbReference>
<evidence type="ECO:0000256" key="1">
    <source>
        <dbReference type="ARBA" id="ARBA00022676"/>
    </source>
</evidence>
<name>A0ABT1QTR6_9GAMM</name>
<keyword evidence="5" id="KW-1185">Reference proteome</keyword>
<dbReference type="PANTHER" id="PTHR12526:SF510">
    <property type="entry name" value="D-INOSITOL 3-PHOSPHATE GLYCOSYLTRANSFERASE"/>
    <property type="match status" value="1"/>
</dbReference>
<keyword evidence="2" id="KW-0808">Transferase</keyword>
<dbReference type="CDD" id="cd03801">
    <property type="entry name" value="GT4_PimA-like"/>
    <property type="match status" value="1"/>
</dbReference>
<dbReference type="Pfam" id="PF00534">
    <property type="entry name" value="Glycos_transf_1"/>
    <property type="match status" value="1"/>
</dbReference>
<evidence type="ECO:0000256" key="2">
    <source>
        <dbReference type="ARBA" id="ARBA00022679"/>
    </source>
</evidence>